<dbReference type="AlphaFoldDB" id="A0A831A2V5"/>
<reference evidence="1 2" key="2">
    <citation type="submission" date="2013-04" db="EMBL/GenBank/DDBJ databases">
        <title>Comparative genomics of 12 strains of Erwinia amylovora identifies a pan-genome with a large conserved core and provides insights into host specificity.</title>
        <authorList>
            <person name="Mann R.A."/>
            <person name="Smits T.H.M."/>
            <person name="Buehlmann A."/>
            <person name="Blom J."/>
            <person name="Goesmann A."/>
            <person name="Frey J.E."/>
            <person name="Plummer K.M."/>
            <person name="Beer S.V."/>
            <person name="Luck J."/>
            <person name="Duffy B."/>
            <person name="Rodoni B."/>
        </authorList>
    </citation>
    <scope>NUCLEOTIDE SEQUENCE [LARGE SCALE GENOMIC DNA]</scope>
    <source>
        <strain evidence="2">CFBP 1232</strain>
    </source>
</reference>
<dbReference type="EMBL" id="CAPB01000041">
    <property type="protein sequence ID" value="CCO95644.1"/>
    <property type="molecule type" value="Genomic_DNA"/>
</dbReference>
<evidence type="ECO:0000313" key="2">
    <source>
        <dbReference type="Proteomes" id="UP000013111"/>
    </source>
</evidence>
<reference evidence="1 2" key="1">
    <citation type="submission" date="2012-11" db="EMBL/GenBank/DDBJ databases">
        <authorList>
            <person name="Linke B."/>
        </authorList>
    </citation>
    <scope>NUCLEOTIDE SEQUENCE [LARGE SCALE GENOMIC DNA]</scope>
    <source>
        <strain evidence="2">CFBP 1232</strain>
    </source>
</reference>
<proteinExistence type="predicted"/>
<accession>A0A831A2V5</accession>
<sequence>MIQQPNIKKSLRPFSSVKISALSQSASLNHFKQAY</sequence>
<name>A0A831A2V5_ERWAM</name>
<dbReference type="Proteomes" id="UP000013111">
    <property type="component" value="Unassembled WGS sequence"/>
</dbReference>
<evidence type="ECO:0000313" key="1">
    <source>
        <dbReference type="EMBL" id="CCO95644.1"/>
    </source>
</evidence>
<comment type="caution">
    <text evidence="1">The sequence shown here is derived from an EMBL/GenBank/DDBJ whole genome shotgun (WGS) entry which is preliminary data.</text>
</comment>
<protein>
    <submittedName>
        <fullName evidence="1">Uncharacterized protein</fullName>
    </submittedName>
</protein>
<organism evidence="1 2">
    <name type="scientific">Erwinia amylovora NBRC 12687 = CFBP 1232</name>
    <dbReference type="NCBI Taxonomy" id="1219359"/>
    <lineage>
        <taxon>Bacteria</taxon>
        <taxon>Pseudomonadati</taxon>
        <taxon>Pseudomonadota</taxon>
        <taxon>Gammaproteobacteria</taxon>
        <taxon>Enterobacterales</taxon>
        <taxon>Erwiniaceae</taxon>
        <taxon>Erwinia</taxon>
    </lineage>
</organism>
<gene>
    <name evidence="1" type="ORF">BN437_3746</name>
</gene>